<feature type="domain" description="DNA2/NAM7 helicase-like C-terminal" evidence="2">
    <location>
        <begin position="518"/>
        <end position="571"/>
    </location>
</feature>
<evidence type="ECO:0000259" key="2">
    <source>
        <dbReference type="Pfam" id="PF13087"/>
    </source>
</evidence>
<dbReference type="PANTHER" id="PTHR10887:SF495">
    <property type="entry name" value="HELICASE SENATAXIN ISOFORM X1-RELATED"/>
    <property type="match status" value="1"/>
</dbReference>
<dbReference type="VEuPathDB" id="VectorBase:SSCA004399"/>
<evidence type="ECO:0000259" key="1">
    <source>
        <dbReference type="Pfam" id="PF13086"/>
    </source>
</evidence>
<dbReference type="PANTHER" id="PTHR10887">
    <property type="entry name" value="DNA2/NAM7 HELICASE FAMILY"/>
    <property type="match status" value="1"/>
</dbReference>
<dbReference type="Pfam" id="PF13087">
    <property type="entry name" value="AAA_12"/>
    <property type="match status" value="2"/>
</dbReference>
<organism evidence="3 4">
    <name type="scientific">Sarcoptes scabiei</name>
    <name type="common">Itch mite</name>
    <name type="synonym">Acarus scabiei</name>
    <dbReference type="NCBI Taxonomy" id="52283"/>
    <lineage>
        <taxon>Eukaryota</taxon>
        <taxon>Metazoa</taxon>
        <taxon>Ecdysozoa</taxon>
        <taxon>Arthropoda</taxon>
        <taxon>Chelicerata</taxon>
        <taxon>Arachnida</taxon>
        <taxon>Acari</taxon>
        <taxon>Acariformes</taxon>
        <taxon>Sarcoptiformes</taxon>
        <taxon>Astigmata</taxon>
        <taxon>Psoroptidia</taxon>
        <taxon>Sarcoptoidea</taxon>
        <taxon>Sarcoptidae</taxon>
        <taxon>Sarcoptinae</taxon>
        <taxon>Sarcoptes</taxon>
    </lineage>
</organism>
<dbReference type="EMBL" id="JXLN01001093">
    <property type="protein sequence ID" value="KPM02143.1"/>
    <property type="molecule type" value="Genomic_DNA"/>
</dbReference>
<keyword evidence="3" id="KW-0378">Hydrolase</keyword>
<dbReference type="InterPro" id="IPR041679">
    <property type="entry name" value="DNA2/NAM7-like_C"/>
</dbReference>
<dbReference type="Gene3D" id="3.40.50.300">
    <property type="entry name" value="P-loop containing nucleotide triphosphate hydrolases"/>
    <property type="match status" value="2"/>
</dbReference>
<dbReference type="InterPro" id="IPR047187">
    <property type="entry name" value="SF1_C_Upf1"/>
</dbReference>
<dbReference type="CDD" id="cd18808">
    <property type="entry name" value="SF1_C_Upf1"/>
    <property type="match status" value="1"/>
</dbReference>
<dbReference type="InterPro" id="IPR045055">
    <property type="entry name" value="DNA2/NAM7-like"/>
</dbReference>
<comment type="caution">
    <text evidence="3">The sequence shown here is derived from an EMBL/GenBank/DDBJ whole genome shotgun (WGS) entry which is preliminary data.</text>
</comment>
<sequence length="613" mass="70983">MRFDPTFKWNDSMLETQLEYKDVSHYHQVMTNLILLETLAQICDDQSSKETSKSEAPISLEKSSDIPFFTIIVGKILVKDFDRSENFEIYNWIVSLELNSMYRILGFVYDISQFNKEQLFVSIKVLKEIYKSFAWPISFAKFRLKKLSYIKPAIRLIETLEKLKDSGNFLPLIIKPHYKLCSHEDIDFYTIYNANPKYAFEDNETIPYNRSQICSIEAGMKILHLPYLTKKLLFIQGPPGTGKTHTLIGLLKNILKNINTSEEKPLRIMICAPSNGAVDEIGCRLLDQKKDFLKFRKNFRFVRIGQSSQINKRLQNYDIERIIDNLMRETESFERQDQASRNSLRESYLLTADIILTTLASCQQSSLNVFRKASSRTAIRCLIVDESSQCVEPQLLMPLIYPSISKVILFGDPLQLPATVLSKKAKNINYDRSLFERFYEYFKSTDDQPVITLNEQFRMNSEICQFPSEAFYNSILVTPVGTGINRNIRMHPYFVFDMKDSAEMTLRNKNYFDGSILKQIQIDTVDGFQGQEKDIIILSCVRASNHVGFVKSKQRMNVALTRAKSLLCICINGKSFSSIAVWRDLLQNAFSRKRLFQIDSEISDQELENILNN</sequence>
<dbReference type="GO" id="GO:0006369">
    <property type="term" value="P:termination of RNA polymerase II transcription"/>
    <property type="evidence" value="ECO:0007669"/>
    <property type="project" value="TreeGrafter"/>
</dbReference>
<dbReference type="InterPro" id="IPR041677">
    <property type="entry name" value="DNA2/NAM7_AAA_11"/>
</dbReference>
<dbReference type="OrthoDB" id="2285229at2759"/>
<gene>
    <name evidence="3" type="ORF">QR98_0005500</name>
</gene>
<dbReference type="SUPFAM" id="SSF52540">
    <property type="entry name" value="P-loop containing nucleoside triphosphate hydrolases"/>
    <property type="match status" value="1"/>
</dbReference>
<dbReference type="GO" id="GO:0016604">
    <property type="term" value="C:nuclear body"/>
    <property type="evidence" value="ECO:0007669"/>
    <property type="project" value="TreeGrafter"/>
</dbReference>
<keyword evidence="3" id="KW-0547">Nucleotide-binding</keyword>
<dbReference type="InterPro" id="IPR027417">
    <property type="entry name" value="P-loop_NTPase"/>
</dbReference>
<keyword evidence="3" id="KW-0347">Helicase</keyword>
<feature type="domain" description="DNA2/NAM7 helicase helicase" evidence="1">
    <location>
        <begin position="226"/>
        <end position="334"/>
    </location>
</feature>
<evidence type="ECO:0000313" key="3">
    <source>
        <dbReference type="EMBL" id="KPM02143.1"/>
    </source>
</evidence>
<dbReference type="GO" id="GO:0004386">
    <property type="term" value="F:helicase activity"/>
    <property type="evidence" value="ECO:0007669"/>
    <property type="project" value="UniProtKB-KW"/>
</dbReference>
<protein>
    <submittedName>
        <fullName evidence="3">RNA helicase-like protein 1</fullName>
    </submittedName>
</protein>
<dbReference type="Proteomes" id="UP000616769">
    <property type="component" value="Unassembled WGS sequence"/>
</dbReference>
<evidence type="ECO:0000313" key="4">
    <source>
        <dbReference type="Proteomes" id="UP000616769"/>
    </source>
</evidence>
<dbReference type="CDD" id="cd18042">
    <property type="entry name" value="DEXXQc_SETX"/>
    <property type="match status" value="1"/>
</dbReference>
<feature type="domain" description="DNA2/NAM7 helicase-like C-terminal" evidence="2">
    <location>
        <begin position="430"/>
        <end position="501"/>
    </location>
</feature>
<dbReference type="GO" id="GO:0001147">
    <property type="term" value="F:transcription termination site sequence-specific DNA binding"/>
    <property type="evidence" value="ECO:0007669"/>
    <property type="project" value="TreeGrafter"/>
</dbReference>
<dbReference type="AlphaFoldDB" id="A0A131ZTN4"/>
<keyword evidence="3" id="KW-0067">ATP-binding</keyword>
<accession>A0A131ZTN4</accession>
<reference evidence="3 4" key="1">
    <citation type="journal article" date="2015" name="Parasit. Vectors">
        <title>Draft genome of the scabies mite.</title>
        <authorList>
            <person name="Rider S.D.Jr."/>
            <person name="Morgan M.S."/>
            <person name="Arlian L.G."/>
        </authorList>
    </citation>
    <scope>NUCLEOTIDE SEQUENCE [LARGE SCALE GENOMIC DNA]</scope>
    <source>
        <strain evidence="3">Arlian Lab</strain>
    </source>
</reference>
<dbReference type="Pfam" id="PF13086">
    <property type="entry name" value="AAA_11"/>
    <property type="match status" value="1"/>
</dbReference>
<proteinExistence type="predicted"/>
<name>A0A131ZTN4_SARSC</name>